<dbReference type="Gene3D" id="3.30.300.20">
    <property type="match status" value="1"/>
</dbReference>
<proteinExistence type="predicted"/>
<evidence type="ECO:0000313" key="1">
    <source>
        <dbReference type="EMBL" id="ALA60340.1"/>
    </source>
</evidence>
<dbReference type="KEGG" id="nmv:NITMOv2_3956"/>
<dbReference type="InterPro" id="IPR036102">
    <property type="entry name" value="OsmC/Ohrsf"/>
</dbReference>
<keyword evidence="2" id="KW-1185">Reference proteome</keyword>
<name>A0A0K2GHA5_NITMO</name>
<reference evidence="1 2" key="1">
    <citation type="journal article" date="2015" name="Proc. Natl. Acad. Sci. U.S.A.">
        <title>Expanded metabolic versatility of ubiquitous nitrite-oxidizing bacteria from the genus Nitrospira.</title>
        <authorList>
            <person name="Koch H."/>
            <person name="Lucker S."/>
            <person name="Albertsen M."/>
            <person name="Kitzinger K."/>
            <person name="Herbold C."/>
            <person name="Spieck E."/>
            <person name="Nielsen P.H."/>
            <person name="Wagner M."/>
            <person name="Daims H."/>
        </authorList>
    </citation>
    <scope>NUCLEOTIDE SEQUENCE [LARGE SCALE GENOMIC DNA]</scope>
    <source>
        <strain evidence="1 2">NSP M-1</strain>
    </source>
</reference>
<dbReference type="PANTHER" id="PTHR39624">
    <property type="entry name" value="PROTEIN INVOLVED IN RIMO-MEDIATED BETA-METHYLTHIOLATION OF RIBOSOMAL PROTEIN S12 YCAO"/>
    <property type="match status" value="1"/>
</dbReference>
<dbReference type="OrthoDB" id="9789573at2"/>
<dbReference type="RefSeq" id="WP_053381212.1">
    <property type="nucleotide sequence ID" value="NZ_CP011801.1"/>
</dbReference>
<dbReference type="Pfam" id="PF02566">
    <property type="entry name" value="OsmC"/>
    <property type="match status" value="1"/>
</dbReference>
<dbReference type="InterPro" id="IPR015946">
    <property type="entry name" value="KH_dom-like_a/b"/>
</dbReference>
<gene>
    <name evidence="1" type="ORF">NITMOv2_3956</name>
</gene>
<dbReference type="PANTHER" id="PTHR39624:SF2">
    <property type="entry name" value="OSMC-LIKE PROTEIN"/>
    <property type="match status" value="1"/>
</dbReference>
<dbReference type="STRING" id="42253.NITMOv2_3956"/>
<dbReference type="AlphaFoldDB" id="A0A0K2GHA5"/>
<organism evidence="1 2">
    <name type="scientific">Nitrospira moscoviensis</name>
    <dbReference type="NCBI Taxonomy" id="42253"/>
    <lineage>
        <taxon>Bacteria</taxon>
        <taxon>Pseudomonadati</taxon>
        <taxon>Nitrospirota</taxon>
        <taxon>Nitrospiria</taxon>
        <taxon>Nitrospirales</taxon>
        <taxon>Nitrospiraceae</taxon>
        <taxon>Nitrospira</taxon>
    </lineage>
</organism>
<dbReference type="PATRIC" id="fig|42253.5.peg.3899"/>
<dbReference type="EMBL" id="CP011801">
    <property type="protein sequence ID" value="ALA60340.1"/>
    <property type="molecule type" value="Genomic_DNA"/>
</dbReference>
<dbReference type="SUPFAM" id="SSF82784">
    <property type="entry name" value="OsmC-like"/>
    <property type="match status" value="1"/>
</dbReference>
<accession>A0A0K2GHA5</accession>
<evidence type="ECO:0000313" key="2">
    <source>
        <dbReference type="Proteomes" id="UP000069205"/>
    </source>
</evidence>
<protein>
    <recommendedName>
        <fullName evidence="3">OsmC family protein</fullName>
    </recommendedName>
</protein>
<sequence length="140" mass="15037">MKLSVTYHGGTRYDITSGSHRVVTDQPVEDGGHDAGMSPVELFVGSLAGCVGYFVGRFCARHRIHCDGLRVEAEWEMAEGPHRVGSVSLAIHLPHRITAEQKERLLKVAHGCTVHQSIAVAPTVGITLNPPPPHDAKSAS</sequence>
<dbReference type="Proteomes" id="UP000069205">
    <property type="component" value="Chromosome"/>
</dbReference>
<dbReference type="InterPro" id="IPR003718">
    <property type="entry name" value="OsmC/Ohr_fam"/>
</dbReference>
<evidence type="ECO:0008006" key="3">
    <source>
        <dbReference type="Google" id="ProtNLM"/>
    </source>
</evidence>